<evidence type="ECO:0000313" key="4">
    <source>
        <dbReference type="EMBL" id="QEG24190.1"/>
    </source>
</evidence>
<feature type="domain" description="Gfo/Idh/MocA-like oxidoreductase bacterial type C-terminal" evidence="3">
    <location>
        <begin position="193"/>
        <end position="285"/>
    </location>
</feature>
<dbReference type="RefSeq" id="WP_075083478.1">
    <property type="nucleotide sequence ID" value="NZ_CP042912.1"/>
</dbReference>
<dbReference type="InterPro" id="IPR006311">
    <property type="entry name" value="TAT_signal"/>
</dbReference>
<dbReference type="AlphaFoldDB" id="A0A5B9PG33"/>
<dbReference type="PANTHER" id="PTHR43818:SF5">
    <property type="entry name" value="OXIDOREDUCTASE FAMILY PROTEIN"/>
    <property type="match status" value="1"/>
</dbReference>
<dbReference type="Pfam" id="PF01408">
    <property type="entry name" value="GFO_IDH_MocA"/>
    <property type="match status" value="1"/>
</dbReference>
<feature type="domain" description="Gfo/Idh/MocA-like oxidoreductase N-terminal" evidence="2">
    <location>
        <begin position="36"/>
        <end position="149"/>
    </location>
</feature>
<feature type="signal peptide" evidence="1">
    <location>
        <begin position="1"/>
        <end position="25"/>
    </location>
</feature>
<dbReference type="InterPro" id="IPR000683">
    <property type="entry name" value="Gfo/Idh/MocA-like_OxRdtase_N"/>
</dbReference>
<sequence length="490" mass="53972" precursor="true">MTIKRRHFLKSSLAAGAAISLPAMAYGRVLGTNEKIRCAVIGLNGRGKDHIRGLGDNVVAYCDCDESILGQRADGKDVATFVDYRKLLEQKDIDAVSIATPNHQHSIMGIRAVMAGKHVYCEKPVSHNVWEGRQLTEAQKKYDRIIQCGTQSRSSPSLQEASAWVRGGALGKIQYAIGTCFKPRKSIGKLDSPLKLAKSVNYDMWCGPAEKRELYRPKLHYDWHWDFNTGNGDMGNQGIHQMDIARWFLGYDTISPRVLSIGGRLGYEDAADTPNTQTVIHDYPDAPLIFETRGLPKAKEFQAKVESKSPKYWDRNMDNYRGSKIGVIVQCENGYVVIPSYGSAKAFDNDGNEVQSWSSSGDHYANFLDAVASNDQSKLNAPIVEGHISSALCHTGGMSHQLGEQVALSDIESSLDSESDIFKESFDRLKQHLIANGVDVESGKALTLGADIKFDENSEQVLGNEKASHMMSRDYRAGYEVPSIAAKAAS</sequence>
<dbReference type="SUPFAM" id="SSF55347">
    <property type="entry name" value="Glyceraldehyde-3-phosphate dehydrogenase-like, C-terminal domain"/>
    <property type="match status" value="1"/>
</dbReference>
<dbReference type="PROSITE" id="PS51318">
    <property type="entry name" value="TAT"/>
    <property type="match status" value="1"/>
</dbReference>
<gene>
    <name evidence="4" type="primary">iolG_5</name>
    <name evidence="4" type="ORF">MFFC18_41070</name>
</gene>
<name>A0A5B9PG33_9BACT</name>
<evidence type="ECO:0000256" key="1">
    <source>
        <dbReference type="SAM" id="SignalP"/>
    </source>
</evidence>
<dbReference type="EMBL" id="CP042912">
    <property type="protein sequence ID" value="QEG24190.1"/>
    <property type="molecule type" value="Genomic_DNA"/>
</dbReference>
<reference evidence="4 5" key="1">
    <citation type="submission" date="2019-08" db="EMBL/GenBank/DDBJ databases">
        <title>Deep-cultivation of Planctomycetes and their phenomic and genomic characterization uncovers novel biology.</title>
        <authorList>
            <person name="Wiegand S."/>
            <person name="Jogler M."/>
            <person name="Boedeker C."/>
            <person name="Pinto D."/>
            <person name="Vollmers J."/>
            <person name="Rivas-Marin E."/>
            <person name="Kohn T."/>
            <person name="Peeters S.H."/>
            <person name="Heuer A."/>
            <person name="Rast P."/>
            <person name="Oberbeckmann S."/>
            <person name="Bunk B."/>
            <person name="Jeske O."/>
            <person name="Meyerdierks A."/>
            <person name="Storesund J.E."/>
            <person name="Kallscheuer N."/>
            <person name="Luecker S."/>
            <person name="Lage O.M."/>
            <person name="Pohl T."/>
            <person name="Merkel B.J."/>
            <person name="Hornburger P."/>
            <person name="Mueller R.-W."/>
            <person name="Bruemmer F."/>
            <person name="Labrenz M."/>
            <person name="Spormann A.M."/>
            <person name="Op den Camp H."/>
            <person name="Overmann J."/>
            <person name="Amann R."/>
            <person name="Jetten M.S.M."/>
            <person name="Mascher T."/>
            <person name="Medema M.H."/>
            <person name="Devos D.P."/>
            <person name="Kaster A.-K."/>
            <person name="Ovreas L."/>
            <person name="Rohde M."/>
            <person name="Galperin M.Y."/>
            <person name="Jogler C."/>
        </authorList>
    </citation>
    <scope>NUCLEOTIDE SEQUENCE [LARGE SCALE GENOMIC DNA]</scope>
    <source>
        <strain evidence="4 5">FC18</strain>
    </source>
</reference>
<keyword evidence="4" id="KW-0560">Oxidoreductase</keyword>
<dbReference type="PANTHER" id="PTHR43818">
    <property type="entry name" value="BCDNA.GH03377"/>
    <property type="match status" value="1"/>
</dbReference>
<keyword evidence="5" id="KW-1185">Reference proteome</keyword>
<organism evidence="4 5">
    <name type="scientific">Mariniblastus fucicola</name>
    <dbReference type="NCBI Taxonomy" id="980251"/>
    <lineage>
        <taxon>Bacteria</taxon>
        <taxon>Pseudomonadati</taxon>
        <taxon>Planctomycetota</taxon>
        <taxon>Planctomycetia</taxon>
        <taxon>Pirellulales</taxon>
        <taxon>Pirellulaceae</taxon>
        <taxon>Mariniblastus</taxon>
    </lineage>
</organism>
<accession>A0A5B9PG33</accession>
<dbReference type="OrthoDB" id="9788246at2"/>
<dbReference type="GO" id="GO:0050112">
    <property type="term" value="F:inositol 2-dehydrogenase (NAD+) activity"/>
    <property type="evidence" value="ECO:0007669"/>
    <property type="project" value="UniProtKB-EC"/>
</dbReference>
<dbReference type="Proteomes" id="UP000322214">
    <property type="component" value="Chromosome"/>
</dbReference>
<evidence type="ECO:0000259" key="3">
    <source>
        <dbReference type="Pfam" id="PF19051"/>
    </source>
</evidence>
<feature type="chain" id="PRO_5022943224" evidence="1">
    <location>
        <begin position="26"/>
        <end position="490"/>
    </location>
</feature>
<dbReference type="InterPro" id="IPR050463">
    <property type="entry name" value="Gfo/Idh/MocA_oxidrdct_glycsds"/>
</dbReference>
<evidence type="ECO:0000313" key="5">
    <source>
        <dbReference type="Proteomes" id="UP000322214"/>
    </source>
</evidence>
<dbReference type="Pfam" id="PF10518">
    <property type="entry name" value="TAT_signal"/>
    <property type="match status" value="1"/>
</dbReference>
<dbReference type="Gene3D" id="3.30.360.10">
    <property type="entry name" value="Dihydrodipicolinate Reductase, domain 2"/>
    <property type="match status" value="1"/>
</dbReference>
<dbReference type="SUPFAM" id="SSF51735">
    <property type="entry name" value="NAD(P)-binding Rossmann-fold domains"/>
    <property type="match status" value="1"/>
</dbReference>
<dbReference type="Gene3D" id="3.40.50.720">
    <property type="entry name" value="NAD(P)-binding Rossmann-like Domain"/>
    <property type="match status" value="1"/>
</dbReference>
<keyword evidence="1" id="KW-0732">Signal</keyword>
<protein>
    <submittedName>
        <fullName evidence="4">Inositol 2-dehydrogenase</fullName>
        <ecNumber evidence="4">1.1.1.18</ecNumber>
    </submittedName>
</protein>
<dbReference type="InterPro" id="IPR036291">
    <property type="entry name" value="NAD(P)-bd_dom_sf"/>
</dbReference>
<evidence type="ECO:0000259" key="2">
    <source>
        <dbReference type="Pfam" id="PF01408"/>
    </source>
</evidence>
<dbReference type="InterPro" id="IPR043906">
    <property type="entry name" value="Gfo/Idh/MocA_OxRdtase_bact_C"/>
</dbReference>
<dbReference type="InterPro" id="IPR019546">
    <property type="entry name" value="TAT_signal_bac_arc"/>
</dbReference>
<dbReference type="STRING" id="980251.GCA_001642875_00683"/>
<dbReference type="EC" id="1.1.1.18" evidence="4"/>
<dbReference type="GO" id="GO:0000166">
    <property type="term" value="F:nucleotide binding"/>
    <property type="evidence" value="ECO:0007669"/>
    <property type="project" value="InterPro"/>
</dbReference>
<dbReference type="KEGG" id="mff:MFFC18_41070"/>
<dbReference type="Pfam" id="PF19051">
    <property type="entry name" value="GFO_IDH_MocA_C2"/>
    <property type="match status" value="1"/>
</dbReference>
<proteinExistence type="predicted"/>